<protein>
    <submittedName>
        <fullName evidence="3">T9SS C-terminal target domain-containing protein</fullName>
    </submittedName>
</protein>
<dbReference type="SUPFAM" id="SSF50998">
    <property type="entry name" value="Quinoprotein alcohol dehydrogenase-like"/>
    <property type="match status" value="1"/>
</dbReference>
<dbReference type="PANTHER" id="PTHR42754:SF1">
    <property type="entry name" value="LIPOPROTEIN"/>
    <property type="match status" value="1"/>
</dbReference>
<evidence type="ECO:0000256" key="1">
    <source>
        <dbReference type="ARBA" id="ARBA00022729"/>
    </source>
</evidence>
<proteinExistence type="predicted"/>
<dbReference type="Pfam" id="PF18962">
    <property type="entry name" value="Por_Secre_tail"/>
    <property type="match status" value="1"/>
</dbReference>
<dbReference type="NCBIfam" id="TIGR04183">
    <property type="entry name" value="Por_Secre_tail"/>
    <property type="match status" value="1"/>
</dbReference>
<keyword evidence="1" id="KW-0732">Signal</keyword>
<organism evidence="3 4">
    <name type="scientific">Flavobacterium hungaricum</name>
    <dbReference type="NCBI Taxonomy" id="2082725"/>
    <lineage>
        <taxon>Bacteria</taxon>
        <taxon>Pseudomonadati</taxon>
        <taxon>Bacteroidota</taxon>
        <taxon>Flavobacteriia</taxon>
        <taxon>Flavobacteriales</taxon>
        <taxon>Flavobacteriaceae</taxon>
        <taxon>Flavobacterium</taxon>
    </lineage>
</organism>
<keyword evidence="4" id="KW-1185">Reference proteome</keyword>
<feature type="domain" description="Secretion system C-terminal sorting" evidence="2">
    <location>
        <begin position="478"/>
        <end position="544"/>
    </location>
</feature>
<comment type="caution">
    <text evidence="3">The sequence shown here is derived from an EMBL/GenBank/DDBJ whole genome shotgun (WGS) entry which is preliminary data.</text>
</comment>
<sequence length="551" mass="60745">MKKIYYCMLFFYTSLMYSQDILWEKTYGGIHADYMFDAQPTADYGFILAGSSLSDKTGNKTDSNLGDLDYWLWKMNENGDLDWQKNIGGSGFDLLQSIKITRDGGYILAGTSNSPNDFQKKDPCKGGTDFWVIKLNARGEEQWQRTIGGTGQDELLCAFQTTDGYILGGSSSSSPKIIETTVSEVSSSFAVEDLYAKSEKSYGNMDYWIVKLDKLGVVEWQKTYGGSYADVLRSMEQTKDGGYILGGYSNSPQSGNKTEAGKGIGDYWIIKINGTGSIEWQRTYGGNGDNQLYVIHQTEDDGYIVGGNSNSTGPLTSLGGMVGRGTDYWVLKLDADGDVIWSKTFDFGETDILTSLLENKDHTYLIGGYSQTEDSHTGEGIAGKAAGIVNKNKGGYIALKINEEGEEIWRKKIGSNGEDVLQKLFEIRDGGYLMAGTSKSSTSKEKKSSIGGNDFWVVKLKDKLKPDKIKRKSLEAIPNPVVDFTNIIVGYEYERGTATVVDMAGRVLQQFSITGRTIPVDLSRYAEGIYIINIKTNVQSDGVKVIRKGKN</sequence>
<dbReference type="InterPro" id="IPR011047">
    <property type="entry name" value="Quinoprotein_ADH-like_sf"/>
</dbReference>
<gene>
    <name evidence="3" type="ORF">C4F50_10485</name>
</gene>
<accession>A0ABR9TK20</accession>
<dbReference type="RefSeq" id="WP_193846616.1">
    <property type="nucleotide sequence ID" value="NZ_PRDM01000002.1"/>
</dbReference>
<evidence type="ECO:0000313" key="3">
    <source>
        <dbReference type="EMBL" id="MBE8725374.1"/>
    </source>
</evidence>
<evidence type="ECO:0000313" key="4">
    <source>
        <dbReference type="Proteomes" id="UP000640614"/>
    </source>
</evidence>
<name>A0ABR9TK20_9FLAO</name>
<evidence type="ECO:0000259" key="2">
    <source>
        <dbReference type="Pfam" id="PF18962"/>
    </source>
</evidence>
<reference evidence="3 4" key="1">
    <citation type="submission" date="2018-07" db="EMBL/GenBank/DDBJ databases">
        <title>Genome assembly of strain KB82.</title>
        <authorList>
            <person name="Kukolya J."/>
            <person name="Horvath B."/>
            <person name="Nagy I."/>
            <person name="Toth A."/>
        </authorList>
    </citation>
    <scope>NUCLEOTIDE SEQUENCE [LARGE SCALE GENOMIC DNA]</scope>
    <source>
        <strain evidence="3 4">Kb82</strain>
    </source>
</reference>
<dbReference type="Proteomes" id="UP000640614">
    <property type="component" value="Unassembled WGS sequence"/>
</dbReference>
<dbReference type="InterPro" id="IPR026444">
    <property type="entry name" value="Secre_tail"/>
</dbReference>
<dbReference type="PANTHER" id="PTHR42754">
    <property type="entry name" value="ENDOGLUCANASE"/>
    <property type="match status" value="1"/>
</dbReference>
<dbReference type="EMBL" id="PRDM01000002">
    <property type="protein sequence ID" value="MBE8725374.1"/>
    <property type="molecule type" value="Genomic_DNA"/>
</dbReference>